<organism evidence="1 2">
    <name type="scientific">Streptomyces griseoruber</name>
    <dbReference type="NCBI Taxonomy" id="1943"/>
    <lineage>
        <taxon>Bacteria</taxon>
        <taxon>Bacillati</taxon>
        <taxon>Actinomycetota</taxon>
        <taxon>Actinomycetes</taxon>
        <taxon>Kitasatosporales</taxon>
        <taxon>Streptomycetaceae</taxon>
        <taxon>Streptomyces</taxon>
    </lineage>
</organism>
<keyword evidence="2" id="KW-1185">Reference proteome</keyword>
<evidence type="ECO:0000313" key="1">
    <source>
        <dbReference type="EMBL" id="KUN82915.1"/>
    </source>
</evidence>
<comment type="caution">
    <text evidence="1">The sequence shown here is derived from an EMBL/GenBank/DDBJ whole genome shotgun (WGS) entry which is preliminary data.</text>
</comment>
<dbReference type="EMBL" id="LMWW01000027">
    <property type="protein sequence ID" value="KUN82915.1"/>
    <property type="molecule type" value="Genomic_DNA"/>
</dbReference>
<accession>A0A101SZA6</accession>
<protein>
    <submittedName>
        <fullName evidence="1">Uncharacterized protein</fullName>
    </submittedName>
</protein>
<dbReference type="AlphaFoldDB" id="A0A101SZA6"/>
<dbReference type="Proteomes" id="UP000052982">
    <property type="component" value="Unassembled WGS sequence"/>
</dbReference>
<sequence length="115" mass="12178">MAAAAGVYAVLSVAWWVRDRADHNAAAHLDAVEIDPYHAIATARRTDIDRVAAAELLRTGLIRVDAGGRLSLTDEGADPARTPAHPVPAALLTPLRRSGPRQPCTCCTGTWITAT</sequence>
<gene>
    <name evidence="1" type="ORF">AQJ64_18225</name>
</gene>
<proteinExistence type="predicted"/>
<name>A0A101SZA6_9ACTN</name>
<reference evidence="1 2" key="1">
    <citation type="submission" date="2015-10" db="EMBL/GenBank/DDBJ databases">
        <title>Draft genome sequence of Streptomyces griseoruber DSM 40281, type strain for the species Streptomyces griseoruber.</title>
        <authorList>
            <person name="Ruckert C."/>
            <person name="Winkler A."/>
            <person name="Kalinowski J."/>
            <person name="Kampfer P."/>
            <person name="Glaeser S."/>
        </authorList>
    </citation>
    <scope>NUCLEOTIDE SEQUENCE [LARGE SCALE GENOMIC DNA]</scope>
    <source>
        <strain evidence="1 2">DSM 40281</strain>
    </source>
</reference>
<evidence type="ECO:0000313" key="2">
    <source>
        <dbReference type="Proteomes" id="UP000052982"/>
    </source>
</evidence>